<dbReference type="AlphaFoldDB" id="A0AB34HVY6"/>
<feature type="region of interest" description="Disordered" evidence="1">
    <location>
        <begin position="1"/>
        <end position="139"/>
    </location>
</feature>
<feature type="region of interest" description="Disordered" evidence="1">
    <location>
        <begin position="226"/>
        <end position="260"/>
    </location>
</feature>
<accession>A0AB34HVY6</accession>
<dbReference type="Proteomes" id="UP001159641">
    <property type="component" value="Unassembled WGS sequence"/>
</dbReference>
<protein>
    <recommendedName>
        <fullName evidence="4">Collagen alpha-1(I) chain-like</fullName>
    </recommendedName>
</protein>
<evidence type="ECO:0000313" key="2">
    <source>
        <dbReference type="EMBL" id="KAJ8796308.1"/>
    </source>
</evidence>
<comment type="caution">
    <text evidence="2">The sequence shown here is derived from an EMBL/GenBank/DDBJ whole genome shotgun (WGS) entry which is preliminary data.</text>
</comment>
<evidence type="ECO:0008006" key="4">
    <source>
        <dbReference type="Google" id="ProtNLM"/>
    </source>
</evidence>
<feature type="region of interest" description="Disordered" evidence="1">
    <location>
        <begin position="287"/>
        <end position="326"/>
    </location>
</feature>
<feature type="region of interest" description="Disordered" evidence="1">
    <location>
        <begin position="334"/>
        <end position="353"/>
    </location>
</feature>
<name>A0AB34HVY6_ESCRO</name>
<gene>
    <name evidence="2" type="ORF">J1605_017986</name>
</gene>
<feature type="compositionally biased region" description="Polar residues" evidence="1">
    <location>
        <begin position="61"/>
        <end position="70"/>
    </location>
</feature>
<feature type="compositionally biased region" description="Basic and acidic residues" evidence="1">
    <location>
        <begin position="21"/>
        <end position="34"/>
    </location>
</feature>
<keyword evidence="3" id="KW-1185">Reference proteome</keyword>
<reference evidence="2 3" key="1">
    <citation type="submission" date="2022-11" db="EMBL/GenBank/DDBJ databases">
        <title>Whole genome sequence of Eschrichtius robustus ER-17-0199.</title>
        <authorList>
            <person name="Bruniche-Olsen A."/>
            <person name="Black A.N."/>
            <person name="Fields C.J."/>
            <person name="Walden K."/>
            <person name="Dewoody J.A."/>
        </authorList>
    </citation>
    <scope>NUCLEOTIDE SEQUENCE [LARGE SCALE GENOMIC DNA]</scope>
    <source>
        <strain evidence="2">ER-17-0199</strain>
        <tissue evidence="2">Blubber</tissue>
    </source>
</reference>
<sequence>MLRAVPDLPADLRPRKSAGVGEKKAEGKSLEKRPICGMGNPTGSPASSARGVPLSARLSRTCGTHLSAASPSHGPVPRAASVPAGGPEGSEPARASLPKNLYTARRSGGLIGPAAPRSGYRRADTGKQRPTRRSLPGAGGQLLITAARSARPGTTAPAGRDCGACAVRLHPVPGRRIRASSGLPAPWGSQGREGAETRSGWALSAEISRGLFPRGPLRLRLSEAGDSLAKAPTEPASSAAGSPAVRGSGTFLPPPRHTSPGSFWRVLSCSGRVFPPGTKAVLVPWAKTQETGAGRGNRALRTTGRGGGVGSPPSRPRPAPGRLGNAVRITPAGDAAAEQFRSEGGSACPAFGR</sequence>
<evidence type="ECO:0000256" key="1">
    <source>
        <dbReference type="SAM" id="MobiDB-lite"/>
    </source>
</evidence>
<proteinExistence type="predicted"/>
<dbReference type="EMBL" id="JAIQCJ010000448">
    <property type="protein sequence ID" value="KAJ8796308.1"/>
    <property type="molecule type" value="Genomic_DNA"/>
</dbReference>
<evidence type="ECO:0000313" key="3">
    <source>
        <dbReference type="Proteomes" id="UP001159641"/>
    </source>
</evidence>
<organism evidence="2 3">
    <name type="scientific">Eschrichtius robustus</name>
    <name type="common">California gray whale</name>
    <name type="synonym">Eschrichtius gibbosus</name>
    <dbReference type="NCBI Taxonomy" id="9764"/>
    <lineage>
        <taxon>Eukaryota</taxon>
        <taxon>Metazoa</taxon>
        <taxon>Chordata</taxon>
        <taxon>Craniata</taxon>
        <taxon>Vertebrata</taxon>
        <taxon>Euteleostomi</taxon>
        <taxon>Mammalia</taxon>
        <taxon>Eutheria</taxon>
        <taxon>Laurasiatheria</taxon>
        <taxon>Artiodactyla</taxon>
        <taxon>Whippomorpha</taxon>
        <taxon>Cetacea</taxon>
        <taxon>Mysticeti</taxon>
        <taxon>Eschrichtiidae</taxon>
        <taxon>Eschrichtius</taxon>
    </lineage>
</organism>